<dbReference type="EC" id="3.1.13.1" evidence="2"/>
<dbReference type="Proteomes" id="UP000255518">
    <property type="component" value="Unassembled WGS sequence"/>
</dbReference>
<dbReference type="InterPro" id="IPR001900">
    <property type="entry name" value="RNase_II/R"/>
</dbReference>
<dbReference type="Pfam" id="PF00773">
    <property type="entry name" value="RNB"/>
    <property type="match status" value="1"/>
</dbReference>
<dbReference type="GO" id="GO:0008859">
    <property type="term" value="F:exoribonuclease II activity"/>
    <property type="evidence" value="ECO:0007669"/>
    <property type="project" value="UniProtKB-EC"/>
</dbReference>
<evidence type="ECO:0000259" key="1">
    <source>
        <dbReference type="Pfam" id="PF00773"/>
    </source>
</evidence>
<name>A0A377V481_KLEPN</name>
<accession>A0A377V481</accession>
<keyword evidence="2" id="KW-0378">Hydrolase</keyword>
<evidence type="ECO:0000313" key="2">
    <source>
        <dbReference type="EMBL" id="STT03029.1"/>
    </source>
</evidence>
<dbReference type="EMBL" id="UGKT01000001">
    <property type="protein sequence ID" value="STT03029.1"/>
    <property type="molecule type" value="Genomic_DNA"/>
</dbReference>
<sequence length="177" mass="19879">MTTSLTGWKAAAAGSRTARRSRSKLTLLKDVCQRRSEWRQTHALVFKDRPDYRFVLGEKGEVLDIVAEPRRIANRIVEESMIAANICAARVLRDKLGFGVYNVHTGFDPANTEQLAALLKTHDVHVDPTEVLTLEGFCKLRRELDAPADRFPRQPHSPLPVVCGNQHRAGPALWSWA</sequence>
<feature type="domain" description="RNB" evidence="1">
    <location>
        <begin position="21"/>
        <end position="125"/>
    </location>
</feature>
<dbReference type="InterPro" id="IPR012340">
    <property type="entry name" value="NA-bd_OB-fold"/>
</dbReference>
<proteinExistence type="predicted"/>
<evidence type="ECO:0000313" key="3">
    <source>
        <dbReference type="Proteomes" id="UP000255518"/>
    </source>
</evidence>
<dbReference type="GO" id="GO:0003723">
    <property type="term" value="F:RNA binding"/>
    <property type="evidence" value="ECO:0007669"/>
    <property type="project" value="InterPro"/>
</dbReference>
<organism evidence="2 3">
    <name type="scientific">Klebsiella pneumoniae</name>
    <dbReference type="NCBI Taxonomy" id="573"/>
    <lineage>
        <taxon>Bacteria</taxon>
        <taxon>Pseudomonadati</taxon>
        <taxon>Pseudomonadota</taxon>
        <taxon>Gammaproteobacteria</taxon>
        <taxon>Enterobacterales</taxon>
        <taxon>Enterobacteriaceae</taxon>
        <taxon>Klebsiella/Raoultella group</taxon>
        <taxon>Klebsiella</taxon>
        <taxon>Klebsiella pneumoniae complex</taxon>
    </lineage>
</organism>
<reference evidence="2 3" key="1">
    <citation type="submission" date="2018-06" db="EMBL/GenBank/DDBJ databases">
        <authorList>
            <consortium name="Pathogen Informatics"/>
            <person name="Doyle S."/>
        </authorList>
    </citation>
    <scope>NUCLEOTIDE SEQUENCE [LARGE SCALE GENOMIC DNA]</scope>
    <source>
        <strain evidence="2 3">NCTC13443</strain>
    </source>
</reference>
<dbReference type="AlphaFoldDB" id="A0A377V481"/>
<gene>
    <name evidence="2" type="primary">rnb_2</name>
    <name evidence="2" type="ORF">NCTC13443_03390</name>
</gene>
<dbReference type="SUPFAM" id="SSF50249">
    <property type="entry name" value="Nucleic acid-binding proteins"/>
    <property type="match status" value="1"/>
</dbReference>
<protein>
    <submittedName>
        <fullName evidence="2">Exoribonuclease II</fullName>
        <ecNumber evidence="2">3.1.13.1</ecNumber>
    </submittedName>
</protein>